<comment type="caution">
    <text evidence="2">The sequence shown here is derived from an EMBL/GenBank/DDBJ whole genome shotgun (WGS) entry which is preliminary data.</text>
</comment>
<dbReference type="Gene3D" id="3.30.70.270">
    <property type="match status" value="1"/>
</dbReference>
<dbReference type="SUPFAM" id="SSF56672">
    <property type="entry name" value="DNA/RNA polymerases"/>
    <property type="match status" value="1"/>
</dbReference>
<dbReference type="OrthoDB" id="3271192at2759"/>
<dbReference type="InterPro" id="IPR043502">
    <property type="entry name" value="DNA/RNA_pol_sf"/>
</dbReference>
<proteinExistence type="predicted"/>
<evidence type="ECO:0000313" key="2">
    <source>
        <dbReference type="EMBL" id="KAF7333171.1"/>
    </source>
</evidence>
<feature type="region of interest" description="Disordered" evidence="1">
    <location>
        <begin position="115"/>
        <end position="165"/>
    </location>
</feature>
<keyword evidence="3" id="KW-1185">Reference proteome</keyword>
<dbReference type="EMBL" id="JACAZI010000030">
    <property type="protein sequence ID" value="KAF7333171.1"/>
    <property type="molecule type" value="Genomic_DNA"/>
</dbReference>
<feature type="compositionally biased region" description="Basic and acidic residues" evidence="1">
    <location>
        <begin position="115"/>
        <end position="148"/>
    </location>
</feature>
<sequence length="196" mass="22091">MMTYFKLFPRFPTRHADVIFSLTFDDHLKHLDLVFSAIATANITLSPPKCHLGYQSLLLLGQKLDEPRNAHELQHFLAFEIAKQVLTNAPVRGYAIPADSAEGDPLKNIFVRAEPESGHEDTASQEEKGHFPESYRKSSDDLGIDRPVKSLNRSRPASTTIQGTPECSSDIRRLVEFEKSGIAPTILAYLYHWRLS</sequence>
<evidence type="ECO:0000313" key="3">
    <source>
        <dbReference type="Proteomes" id="UP000620124"/>
    </source>
</evidence>
<evidence type="ECO:0000256" key="1">
    <source>
        <dbReference type="SAM" id="MobiDB-lite"/>
    </source>
</evidence>
<organism evidence="2 3">
    <name type="scientific">Mycena venus</name>
    <dbReference type="NCBI Taxonomy" id="2733690"/>
    <lineage>
        <taxon>Eukaryota</taxon>
        <taxon>Fungi</taxon>
        <taxon>Dikarya</taxon>
        <taxon>Basidiomycota</taxon>
        <taxon>Agaricomycotina</taxon>
        <taxon>Agaricomycetes</taxon>
        <taxon>Agaricomycetidae</taxon>
        <taxon>Agaricales</taxon>
        <taxon>Marasmiineae</taxon>
        <taxon>Mycenaceae</taxon>
        <taxon>Mycena</taxon>
    </lineage>
</organism>
<name>A0A8H6X2S7_9AGAR</name>
<reference evidence="2" key="1">
    <citation type="submission" date="2020-05" db="EMBL/GenBank/DDBJ databases">
        <title>Mycena genomes resolve the evolution of fungal bioluminescence.</title>
        <authorList>
            <person name="Tsai I.J."/>
        </authorList>
    </citation>
    <scope>NUCLEOTIDE SEQUENCE</scope>
    <source>
        <strain evidence="2">CCC161011</strain>
    </source>
</reference>
<dbReference type="InterPro" id="IPR043128">
    <property type="entry name" value="Rev_trsase/Diguanyl_cyclase"/>
</dbReference>
<accession>A0A8H6X2S7</accession>
<feature type="compositionally biased region" description="Polar residues" evidence="1">
    <location>
        <begin position="151"/>
        <end position="165"/>
    </location>
</feature>
<protein>
    <submittedName>
        <fullName evidence="2">TY3B-TY3B protein</fullName>
    </submittedName>
</protein>
<dbReference type="AlphaFoldDB" id="A0A8H6X2S7"/>
<gene>
    <name evidence="2" type="ORF">MVEN_02382900</name>
</gene>
<dbReference type="Proteomes" id="UP000620124">
    <property type="component" value="Unassembled WGS sequence"/>
</dbReference>